<geneLocation type="plasmid" evidence="1 2">
    <name>p48N_3</name>
</geneLocation>
<dbReference type="EMBL" id="CP137692">
    <property type="protein sequence ID" value="XRJ21674.1"/>
    <property type="molecule type" value="Genomic_DNA"/>
</dbReference>
<evidence type="ECO:0000313" key="1">
    <source>
        <dbReference type="EMBL" id="XRJ21674.1"/>
    </source>
</evidence>
<dbReference type="Proteomes" id="UP000257089">
    <property type="component" value="Plasmid p48N_3"/>
</dbReference>
<sequence length="157" mass="16389">MGDDERTPRRDASERPARPIRSRDARDAGDSDRTRRRFIWLAGTAAMAGLAGCSGGGGGGAEPSETTATTTQSSGSTGGVPEAYATATSLDGTQRNPDSLSSQEAVSYQDEPSEGRQCSTCRYYIEDRNGDGVGACAIVAGEVAPEGYCVSYVEYEG</sequence>
<keyword evidence="1" id="KW-0614">Plasmid</keyword>
<proteinExistence type="predicted"/>
<accession>A0ACD5I1S2</accession>
<protein>
    <submittedName>
        <fullName evidence="1">High-potential iron-sulfur protein</fullName>
    </submittedName>
</protein>
<evidence type="ECO:0000313" key="2">
    <source>
        <dbReference type="Proteomes" id="UP000257089"/>
    </source>
</evidence>
<reference evidence="1" key="1">
    <citation type="submission" date="2023-10" db="EMBL/GenBank/DDBJ databases">
        <title>A new archaeal virus that suppresses the transcription of host immunity genes.</title>
        <authorList>
            <person name="Turgeman-Grott I."/>
            <person name="Golan N."/>
            <person name="Neri U."/>
            <person name="Naki D."/>
            <person name="Altman N."/>
            <person name="Eizenshtein K."/>
            <person name="Choudhary D."/>
            <person name="Levi R."/>
            <person name="Himani H."/>
            <person name="Reshef L."/>
            <person name="Papke T.R."/>
            <person name="Gophna U."/>
        </authorList>
    </citation>
    <scope>NUCLEOTIDE SEQUENCE</scope>
    <source>
        <strain evidence="1">Atlit-48N</strain>
    </source>
</reference>
<name>A0ACD5I1S2_9EURY</name>
<organism evidence="1 2">
    <name type="scientific">Haloferax sp. Atlit-48N</name>
    <dbReference type="NCBI Taxonomy" id="2077198"/>
    <lineage>
        <taxon>Archaea</taxon>
        <taxon>Methanobacteriati</taxon>
        <taxon>Methanobacteriota</taxon>
        <taxon>Stenosarchaea group</taxon>
        <taxon>Halobacteria</taxon>
        <taxon>Halobacteriales</taxon>
        <taxon>Haloferacaceae</taxon>
        <taxon>Haloferax</taxon>
    </lineage>
</organism>
<gene>
    <name evidence="1" type="ORF">DEQ67_017570</name>
</gene>